<evidence type="ECO:0000313" key="5">
    <source>
        <dbReference type="Proteomes" id="UP000273307"/>
    </source>
</evidence>
<dbReference type="OrthoDB" id="4550788at2"/>
<protein>
    <recommendedName>
        <fullName evidence="3">Proteinase inhibitor I42 chagasin domain-containing protein</fullName>
    </recommendedName>
</protein>
<evidence type="ECO:0000313" key="4">
    <source>
        <dbReference type="EMBL" id="VBA40332.1"/>
    </source>
</evidence>
<dbReference type="PANTHER" id="PTHR36530">
    <property type="entry name" value="INHIBITOR OF CYSTEINE PEPTIDASE"/>
    <property type="match status" value="1"/>
</dbReference>
<evidence type="ECO:0000256" key="1">
    <source>
        <dbReference type="ARBA" id="ARBA00022690"/>
    </source>
</evidence>
<feature type="domain" description="Proteinase inhibitor I42 chagasin" evidence="3">
    <location>
        <begin position="53"/>
        <end position="143"/>
    </location>
</feature>
<keyword evidence="2" id="KW-0789">Thiol protease inhibitor</keyword>
<dbReference type="AlphaFoldDB" id="A0A498Q702"/>
<dbReference type="Proteomes" id="UP000273307">
    <property type="component" value="Unassembled WGS sequence"/>
</dbReference>
<dbReference type="EMBL" id="UPHP01000090">
    <property type="protein sequence ID" value="VBA40332.1"/>
    <property type="molecule type" value="Genomic_DNA"/>
</dbReference>
<dbReference type="Pfam" id="PF09394">
    <property type="entry name" value="Inhibitor_I42"/>
    <property type="match status" value="1"/>
</dbReference>
<reference evidence="4 5" key="1">
    <citation type="submission" date="2018-09" db="EMBL/GenBank/DDBJ databases">
        <authorList>
            <person name="Tagini F."/>
        </authorList>
    </citation>
    <scope>NUCLEOTIDE SEQUENCE [LARGE SCALE GENOMIC DNA]</scope>
    <source>
        <strain evidence="4 5">MK136</strain>
    </source>
</reference>
<accession>A0A498Q702</accession>
<organism evidence="4 5">
    <name type="scientific">Mycobacterium attenuatum</name>
    <dbReference type="NCBI Taxonomy" id="2341086"/>
    <lineage>
        <taxon>Bacteria</taxon>
        <taxon>Bacillati</taxon>
        <taxon>Actinomycetota</taxon>
        <taxon>Actinomycetes</taxon>
        <taxon>Mycobacteriales</taxon>
        <taxon>Mycobacteriaceae</taxon>
        <taxon>Mycobacterium</taxon>
    </lineage>
</organism>
<sequence>MKIRLMVTVAMVVLSVVWGCLGCASKARPPATKSIDVPMDDVLKQSAIERDITMSVGDTLKVTLGSNYTTPFRWAEDTTIGDTTVLKQVSHRYVRPNTDVMGAPGTEVWTFTALKPGNTTITTGYASFVGGDNAPTCTFTAKVTVQ</sequence>
<dbReference type="RefSeq" id="WP_122497153.1">
    <property type="nucleotide sequence ID" value="NZ_UPHP01000090.1"/>
</dbReference>
<dbReference type="InterPro" id="IPR018990">
    <property type="entry name" value="Prot_inh_I42_chagasin"/>
</dbReference>
<evidence type="ECO:0000256" key="2">
    <source>
        <dbReference type="ARBA" id="ARBA00022704"/>
    </source>
</evidence>
<evidence type="ECO:0000259" key="3">
    <source>
        <dbReference type="Pfam" id="PF09394"/>
    </source>
</evidence>
<name>A0A498Q702_9MYCO</name>
<dbReference type="PANTHER" id="PTHR36530:SF1">
    <property type="entry name" value="AMOEBIASIN-1"/>
    <property type="match status" value="1"/>
</dbReference>
<dbReference type="SUPFAM" id="SSF141066">
    <property type="entry name" value="ICP-like"/>
    <property type="match status" value="1"/>
</dbReference>
<proteinExistence type="predicted"/>
<keyword evidence="1" id="KW-0646">Protease inhibitor</keyword>
<keyword evidence="5" id="KW-1185">Reference proteome</keyword>
<dbReference type="Gene3D" id="2.60.40.2020">
    <property type="match status" value="1"/>
</dbReference>
<dbReference type="InterPro" id="IPR036331">
    <property type="entry name" value="Chagasin-like_sf"/>
</dbReference>
<gene>
    <name evidence="4" type="ORF">LAUMK136_03468</name>
</gene>
<dbReference type="GO" id="GO:0004869">
    <property type="term" value="F:cysteine-type endopeptidase inhibitor activity"/>
    <property type="evidence" value="ECO:0007669"/>
    <property type="project" value="UniProtKB-KW"/>
</dbReference>
<dbReference type="InterPro" id="IPR052781">
    <property type="entry name" value="Cys_protease_inhibitor_I42"/>
</dbReference>